<comment type="caution">
    <text evidence="14">The sequence shown here is derived from an EMBL/GenBank/DDBJ whole genome shotgun (WGS) entry which is preliminary data.</text>
</comment>
<comment type="catalytic activity">
    <reaction evidence="12">
        <text>K(+)(in) = K(+)(out)</text>
        <dbReference type="Rhea" id="RHEA:29463"/>
        <dbReference type="ChEBI" id="CHEBI:29103"/>
    </reaction>
</comment>
<keyword evidence="11" id="KW-0407">Ion channel</keyword>
<evidence type="ECO:0000313" key="14">
    <source>
        <dbReference type="EMBL" id="GAA3040623.1"/>
    </source>
</evidence>
<feature type="transmembrane region" description="Helical" evidence="13">
    <location>
        <begin position="94"/>
        <end position="112"/>
    </location>
</feature>
<feature type="transmembrane region" description="Helical" evidence="13">
    <location>
        <begin position="56"/>
        <end position="73"/>
    </location>
</feature>
<reference evidence="15" key="1">
    <citation type="journal article" date="2019" name="Int. J. Syst. Evol. Microbiol.">
        <title>The Global Catalogue of Microorganisms (GCM) 10K type strain sequencing project: providing services to taxonomists for standard genome sequencing and annotation.</title>
        <authorList>
            <consortium name="The Broad Institute Genomics Platform"/>
            <consortium name="The Broad Institute Genome Sequencing Center for Infectious Disease"/>
            <person name="Wu L."/>
            <person name="Ma J."/>
        </authorList>
    </citation>
    <scope>NUCLEOTIDE SEQUENCE [LARGE SCALE GENOMIC DNA]</scope>
    <source>
        <strain evidence="15">JCM 14234</strain>
    </source>
</reference>
<evidence type="ECO:0000256" key="2">
    <source>
        <dbReference type="ARBA" id="ARBA00006920"/>
    </source>
</evidence>
<dbReference type="InterPro" id="IPR010617">
    <property type="entry name" value="TMEM175-like"/>
</dbReference>
<keyword evidence="6" id="KW-0631">Potassium channel</keyword>
<evidence type="ECO:0000256" key="1">
    <source>
        <dbReference type="ARBA" id="ARBA00004141"/>
    </source>
</evidence>
<evidence type="ECO:0000256" key="5">
    <source>
        <dbReference type="ARBA" id="ARBA00022692"/>
    </source>
</evidence>
<evidence type="ECO:0000256" key="6">
    <source>
        <dbReference type="ARBA" id="ARBA00022826"/>
    </source>
</evidence>
<feature type="transmembrane region" description="Helical" evidence="13">
    <location>
        <begin position="16"/>
        <end position="36"/>
    </location>
</feature>
<evidence type="ECO:0000256" key="3">
    <source>
        <dbReference type="ARBA" id="ARBA00022448"/>
    </source>
</evidence>
<comment type="similarity">
    <text evidence="2">Belongs to the TMEM175 family.</text>
</comment>
<keyword evidence="5 13" id="KW-0812">Transmembrane</keyword>
<evidence type="ECO:0000256" key="4">
    <source>
        <dbReference type="ARBA" id="ARBA00022538"/>
    </source>
</evidence>
<evidence type="ECO:0000256" key="12">
    <source>
        <dbReference type="ARBA" id="ARBA00034430"/>
    </source>
</evidence>
<sequence>MPNDPQRRTTEGLRRLIMFSDAVVAIAMTLLVLPVADVAGKLQVQRTFLQAVGEHRNELMGFIVSFTVIWVLWRNHHQIMENYRNYNSTMFNVHFAWLLSIVVLPLATALISNDQVPWADAFYLVVLAVAIGSLITIARQGARHRDLLVDDDDVRAGLAGWSGVGTLLALVVALVITLVWPSVGSLPLLLLLIPGPVNALVTRVRGG</sequence>
<gene>
    <name evidence="14" type="ORF">GCM10010528_21340</name>
</gene>
<organism evidence="14 15">
    <name type="scientific">Gordonia defluvii</name>
    <dbReference type="NCBI Taxonomy" id="283718"/>
    <lineage>
        <taxon>Bacteria</taxon>
        <taxon>Bacillati</taxon>
        <taxon>Actinomycetota</taxon>
        <taxon>Actinomycetes</taxon>
        <taxon>Mycobacteriales</taxon>
        <taxon>Gordoniaceae</taxon>
        <taxon>Gordonia</taxon>
    </lineage>
</organism>
<evidence type="ECO:0000256" key="10">
    <source>
        <dbReference type="ARBA" id="ARBA00023136"/>
    </source>
</evidence>
<dbReference type="RefSeq" id="WP_290706728.1">
    <property type="nucleotide sequence ID" value="NZ_BAAAVS010000025.1"/>
</dbReference>
<evidence type="ECO:0000256" key="7">
    <source>
        <dbReference type="ARBA" id="ARBA00022958"/>
    </source>
</evidence>
<keyword evidence="4" id="KW-0633">Potassium transport</keyword>
<dbReference type="Pfam" id="PF06736">
    <property type="entry name" value="TMEM175"/>
    <property type="match status" value="1"/>
</dbReference>
<evidence type="ECO:0000256" key="9">
    <source>
        <dbReference type="ARBA" id="ARBA00023065"/>
    </source>
</evidence>
<feature type="transmembrane region" description="Helical" evidence="13">
    <location>
        <begin position="158"/>
        <end position="180"/>
    </location>
</feature>
<keyword evidence="8 13" id="KW-1133">Transmembrane helix</keyword>
<keyword evidence="15" id="KW-1185">Reference proteome</keyword>
<evidence type="ECO:0000256" key="13">
    <source>
        <dbReference type="SAM" id="Phobius"/>
    </source>
</evidence>
<evidence type="ECO:0000256" key="11">
    <source>
        <dbReference type="ARBA" id="ARBA00023303"/>
    </source>
</evidence>
<keyword evidence="10 13" id="KW-0472">Membrane</keyword>
<keyword evidence="9" id="KW-0406">Ion transport</keyword>
<accession>A0ABP6LDU3</accession>
<keyword evidence="7" id="KW-0630">Potassium</keyword>
<evidence type="ECO:0000313" key="15">
    <source>
        <dbReference type="Proteomes" id="UP001501035"/>
    </source>
</evidence>
<feature type="transmembrane region" description="Helical" evidence="13">
    <location>
        <begin position="118"/>
        <end position="137"/>
    </location>
</feature>
<keyword evidence="3" id="KW-0813">Transport</keyword>
<dbReference type="Proteomes" id="UP001501035">
    <property type="component" value="Unassembled WGS sequence"/>
</dbReference>
<name>A0ABP6LDU3_9ACTN</name>
<comment type="subcellular location">
    <subcellularLocation>
        <location evidence="1">Membrane</location>
        <topology evidence="1">Multi-pass membrane protein</topology>
    </subcellularLocation>
</comment>
<protein>
    <submittedName>
        <fullName evidence="14">TMEM175 family protein</fullName>
    </submittedName>
</protein>
<dbReference type="EMBL" id="BAAAVS010000025">
    <property type="protein sequence ID" value="GAA3040623.1"/>
    <property type="molecule type" value="Genomic_DNA"/>
</dbReference>
<proteinExistence type="inferred from homology"/>
<evidence type="ECO:0000256" key="8">
    <source>
        <dbReference type="ARBA" id="ARBA00022989"/>
    </source>
</evidence>